<dbReference type="RefSeq" id="WP_175127587.1">
    <property type="nucleotide sequence ID" value="NZ_CADILD010000001.1"/>
</dbReference>
<evidence type="ECO:0000313" key="3">
    <source>
        <dbReference type="EMBL" id="CAB3826416.1"/>
    </source>
</evidence>
<feature type="region of interest" description="Disordered" evidence="2">
    <location>
        <begin position="202"/>
        <end position="225"/>
    </location>
</feature>
<evidence type="ECO:0000256" key="1">
    <source>
        <dbReference type="SAM" id="Coils"/>
    </source>
</evidence>
<accession>A0A6S7CDL0</accession>
<protein>
    <submittedName>
        <fullName evidence="3">Uncharacterized protein</fullName>
    </submittedName>
</protein>
<dbReference type="EMBL" id="CADILD010000001">
    <property type="protein sequence ID" value="CAB3826416.1"/>
    <property type="molecule type" value="Genomic_DNA"/>
</dbReference>
<keyword evidence="1" id="KW-0175">Coiled coil</keyword>
<dbReference type="AlphaFoldDB" id="A0A6S7CDL0"/>
<evidence type="ECO:0000313" key="4">
    <source>
        <dbReference type="Proteomes" id="UP000494105"/>
    </source>
</evidence>
<name>A0A6S7CDL0_9BURK</name>
<reference evidence="3 4" key="1">
    <citation type="submission" date="2020-04" db="EMBL/GenBank/DDBJ databases">
        <authorList>
            <person name="De Canck E."/>
        </authorList>
    </citation>
    <scope>NUCLEOTIDE SEQUENCE [LARGE SCALE GENOMIC DNA]</scope>
    <source>
        <strain evidence="3 4">LMG 1861</strain>
    </source>
</reference>
<feature type="coiled-coil region" evidence="1">
    <location>
        <begin position="127"/>
        <end position="154"/>
    </location>
</feature>
<evidence type="ECO:0000256" key="2">
    <source>
        <dbReference type="SAM" id="MobiDB-lite"/>
    </source>
</evidence>
<gene>
    <name evidence="3" type="ORF">LMG1861_00529</name>
</gene>
<proteinExistence type="predicted"/>
<dbReference type="Proteomes" id="UP000494105">
    <property type="component" value="Unassembled WGS sequence"/>
</dbReference>
<organism evidence="3 4">
    <name type="scientific">Achromobacter piechaudii</name>
    <dbReference type="NCBI Taxonomy" id="72556"/>
    <lineage>
        <taxon>Bacteria</taxon>
        <taxon>Pseudomonadati</taxon>
        <taxon>Pseudomonadota</taxon>
        <taxon>Betaproteobacteria</taxon>
        <taxon>Burkholderiales</taxon>
        <taxon>Alcaligenaceae</taxon>
        <taxon>Achromobacter</taxon>
    </lineage>
</organism>
<sequence length="225" mass="23172">MPKTTTQADKDALLAKMEEDREALRRAAPRFSRSPSFGLAGAAWAKTTALTAGAALGWPSFLKKPLRAAAAVALRARFAELLERRNTRRVSGALPASEVERLTGMIAELRAATAPVQIAEASVGLEAETQAQEIERLRIQLDEQVTRLRALQRKATVATVAAETAVAKAVAAETAKAATTTAAMTTAGTAARGGTAATSATAAAQSAPTTATAATVGPAARVVEP</sequence>